<keyword evidence="4" id="KW-0378">Hydrolase</keyword>
<keyword evidence="7" id="KW-1185">Reference proteome</keyword>
<evidence type="ECO:0000256" key="5">
    <source>
        <dbReference type="SAM" id="MobiDB-lite"/>
    </source>
</evidence>
<dbReference type="GO" id="GO:0003676">
    <property type="term" value="F:nucleic acid binding"/>
    <property type="evidence" value="ECO:0007669"/>
    <property type="project" value="InterPro"/>
</dbReference>
<dbReference type="Gene3D" id="4.10.60.10">
    <property type="entry name" value="Zinc finger, CCHC-type"/>
    <property type="match status" value="1"/>
</dbReference>
<keyword evidence="3" id="KW-0540">Nuclease</keyword>
<dbReference type="GO" id="GO:0008270">
    <property type="term" value="F:zinc ion binding"/>
    <property type="evidence" value="ECO:0007669"/>
    <property type="project" value="InterPro"/>
</dbReference>
<reference evidence="6 7" key="1">
    <citation type="journal article" date="2017" name="Curr. Biol.">
        <title>The Evolution of Venom by Co-option of Single-Copy Genes.</title>
        <authorList>
            <person name="Martinson E.O."/>
            <person name="Mrinalini"/>
            <person name="Kelkar Y.D."/>
            <person name="Chang C.H."/>
            <person name="Werren J.H."/>
        </authorList>
    </citation>
    <scope>NUCLEOTIDE SEQUENCE [LARGE SCALE GENOMIC DNA]</scope>
    <source>
        <strain evidence="6 7">Alberta</strain>
        <tissue evidence="6">Whole body</tissue>
    </source>
</reference>
<sequence>MNIKEVLLHFRILVQSLIYHNSLPPQHIIRAPYRHITHGIPLSGYEIQSPFIPISSIQKTQQPHTTKLLNRLTTIYESAPSIDDNDRIYRNRTANSEALQHFTFGLRSPLDHQVRSDHPKSLGEAIRLAIEYECKQSARINKYQNTNNQNAPHAQLNFTTAKQAQSKNEPTNGNKNSNTNVKEKEALSFTCNYCGSKGHLQPACEKRKKEKGFGNNCGSIGHTIEICRTKEYELNNGRNNNNPNTNNGRRNDNDNQNNYNNYGNQDNGDTCSIQSSSVEQTGCMVLNNKKLSHEPEFPQRHHAAGNLKPCREPTDTVSRSGLSDKKSSCHSYKLPPSTAQNNSTWVQRVAENKSENTATNSCKQPNTAVIRWARAGRSPPLISLQSEYIIRNKADIYIDTGAEISVVKRKYVNENISQIRKNTILAIRSVVSGKCTTLGTLNMDIGHGITCNLHIVPDSFPIDVAGLIGCDIIREYNREETFTIPARSRQIIFAKATNPEVKLGYVPIQNVGPNILFGNFLATNKNNMLYAYCYNTGHCPVKIPVPHVELIECLTPRHPSGHVIYEDHIDAYNYVSIRKLFFNTKEPIDVAVKNRILAENPDLGEERIDKIMFIIDTEGCTEEEIKHVRDLIKDFSGVFGLDGEPLPATNVLQHVIKLQTGKVVDAKRFRLPVEELRNNQIVEPLYSDFCSNLWIFSKKPDANGNQRWRLVVDFTQLNDDTEGTTWILPFTSDILELLASANVITVVDFKQGFHQIPIYPDSAPYTAFSTPVGTNGFQHLQLKECLWA</sequence>
<dbReference type="GO" id="GO:0071897">
    <property type="term" value="P:DNA biosynthetic process"/>
    <property type="evidence" value="ECO:0007669"/>
    <property type="project" value="UniProtKB-ARBA"/>
</dbReference>
<feature type="compositionally biased region" description="Low complexity" evidence="5">
    <location>
        <begin position="235"/>
        <end position="270"/>
    </location>
</feature>
<dbReference type="AlphaFoldDB" id="A0A232EJ90"/>
<dbReference type="InterPro" id="IPR036875">
    <property type="entry name" value="Znf_CCHC_sf"/>
</dbReference>
<dbReference type="SUPFAM" id="SSF56672">
    <property type="entry name" value="DNA/RNA polymerases"/>
    <property type="match status" value="1"/>
</dbReference>
<dbReference type="Gene3D" id="3.10.10.10">
    <property type="entry name" value="HIV Type 1 Reverse Transcriptase, subunit A, domain 1"/>
    <property type="match status" value="1"/>
</dbReference>
<name>A0A232EJ90_9HYME</name>
<proteinExistence type="predicted"/>
<evidence type="ECO:0000256" key="1">
    <source>
        <dbReference type="ARBA" id="ARBA00022679"/>
    </source>
</evidence>
<dbReference type="InterPro" id="IPR043502">
    <property type="entry name" value="DNA/RNA_pol_sf"/>
</dbReference>
<protein>
    <recommendedName>
        <fullName evidence="8">CCHC-type domain-containing protein</fullName>
    </recommendedName>
</protein>
<feature type="region of interest" description="Disordered" evidence="5">
    <location>
        <begin position="162"/>
        <end position="181"/>
    </location>
</feature>
<evidence type="ECO:0000313" key="7">
    <source>
        <dbReference type="Proteomes" id="UP000215335"/>
    </source>
</evidence>
<dbReference type="PANTHER" id="PTHR37984:SF5">
    <property type="entry name" value="PROTEIN NYNRIN-LIKE"/>
    <property type="match status" value="1"/>
</dbReference>
<dbReference type="InterPro" id="IPR021109">
    <property type="entry name" value="Peptidase_aspartic_dom_sf"/>
</dbReference>
<accession>A0A232EJ90</accession>
<dbReference type="InterPro" id="IPR050951">
    <property type="entry name" value="Retrovirus_Pol_polyprotein"/>
</dbReference>
<feature type="region of interest" description="Disordered" evidence="5">
    <location>
        <begin position="234"/>
        <end position="271"/>
    </location>
</feature>
<keyword evidence="4" id="KW-0255">Endonuclease</keyword>
<dbReference type="SUPFAM" id="SSF57756">
    <property type="entry name" value="Retrovirus zinc finger-like domains"/>
    <property type="match status" value="1"/>
</dbReference>
<gene>
    <name evidence="6" type="ORF">TSAR_006328</name>
</gene>
<dbReference type="PANTHER" id="PTHR37984">
    <property type="entry name" value="PROTEIN CBG26694"/>
    <property type="match status" value="1"/>
</dbReference>
<evidence type="ECO:0008006" key="8">
    <source>
        <dbReference type="Google" id="ProtNLM"/>
    </source>
</evidence>
<dbReference type="GO" id="GO:0004519">
    <property type="term" value="F:endonuclease activity"/>
    <property type="evidence" value="ECO:0007669"/>
    <property type="project" value="UniProtKB-KW"/>
</dbReference>
<evidence type="ECO:0000313" key="6">
    <source>
        <dbReference type="EMBL" id="OXU18423.1"/>
    </source>
</evidence>
<feature type="region of interest" description="Disordered" evidence="5">
    <location>
        <begin position="300"/>
        <end position="342"/>
    </location>
</feature>
<organism evidence="6 7">
    <name type="scientific">Trichomalopsis sarcophagae</name>
    <dbReference type="NCBI Taxonomy" id="543379"/>
    <lineage>
        <taxon>Eukaryota</taxon>
        <taxon>Metazoa</taxon>
        <taxon>Ecdysozoa</taxon>
        <taxon>Arthropoda</taxon>
        <taxon>Hexapoda</taxon>
        <taxon>Insecta</taxon>
        <taxon>Pterygota</taxon>
        <taxon>Neoptera</taxon>
        <taxon>Endopterygota</taxon>
        <taxon>Hymenoptera</taxon>
        <taxon>Apocrita</taxon>
        <taxon>Proctotrupomorpha</taxon>
        <taxon>Chalcidoidea</taxon>
        <taxon>Pteromalidae</taxon>
        <taxon>Pteromalinae</taxon>
        <taxon>Trichomalopsis</taxon>
    </lineage>
</organism>
<dbReference type="EMBL" id="NNAY01004060">
    <property type="protein sequence ID" value="OXU18423.1"/>
    <property type="molecule type" value="Genomic_DNA"/>
</dbReference>
<feature type="compositionally biased region" description="Polar residues" evidence="5">
    <location>
        <begin position="162"/>
        <end position="180"/>
    </location>
</feature>
<evidence type="ECO:0000256" key="2">
    <source>
        <dbReference type="ARBA" id="ARBA00022695"/>
    </source>
</evidence>
<keyword evidence="2" id="KW-0548">Nucleotidyltransferase</keyword>
<keyword evidence="1" id="KW-0808">Transferase</keyword>
<evidence type="ECO:0000256" key="3">
    <source>
        <dbReference type="ARBA" id="ARBA00022722"/>
    </source>
</evidence>
<evidence type="ECO:0000256" key="4">
    <source>
        <dbReference type="ARBA" id="ARBA00022759"/>
    </source>
</evidence>
<dbReference type="SUPFAM" id="SSF50630">
    <property type="entry name" value="Acid proteases"/>
    <property type="match status" value="1"/>
</dbReference>
<dbReference type="Proteomes" id="UP000215335">
    <property type="component" value="Unassembled WGS sequence"/>
</dbReference>
<dbReference type="GO" id="GO:0016779">
    <property type="term" value="F:nucleotidyltransferase activity"/>
    <property type="evidence" value="ECO:0007669"/>
    <property type="project" value="UniProtKB-KW"/>
</dbReference>
<dbReference type="Gene3D" id="2.40.70.10">
    <property type="entry name" value="Acid Proteases"/>
    <property type="match status" value="1"/>
</dbReference>
<comment type="caution">
    <text evidence="6">The sequence shown here is derived from an EMBL/GenBank/DDBJ whole genome shotgun (WGS) entry which is preliminary data.</text>
</comment>
<dbReference type="STRING" id="543379.A0A232EJ90"/>